<accession>A0A067PP62</accession>
<dbReference type="STRING" id="933084.A0A067PP62"/>
<feature type="compositionally biased region" description="Low complexity" evidence="8">
    <location>
        <begin position="13"/>
        <end position="29"/>
    </location>
</feature>
<comment type="pathway">
    <text evidence="2">Glycolipid biosynthesis; glycosylphosphatidylinositol-anchor biosynthesis.</text>
</comment>
<keyword evidence="5" id="KW-0256">Endoplasmic reticulum</keyword>
<evidence type="ECO:0000256" key="3">
    <source>
        <dbReference type="ARBA" id="ARBA00022502"/>
    </source>
</evidence>
<dbReference type="InterPro" id="IPR009580">
    <property type="entry name" value="GPI_biosynthesis_protein_Pig-F"/>
</dbReference>
<evidence type="ECO:0000313" key="10">
    <source>
        <dbReference type="EMBL" id="KDQ56588.1"/>
    </source>
</evidence>
<keyword evidence="3" id="KW-0337">GPI-anchor biosynthesis</keyword>
<feature type="transmembrane region" description="Helical" evidence="9">
    <location>
        <begin position="239"/>
        <end position="257"/>
    </location>
</feature>
<keyword evidence="6 9" id="KW-1133">Transmembrane helix</keyword>
<evidence type="ECO:0000256" key="7">
    <source>
        <dbReference type="ARBA" id="ARBA00023136"/>
    </source>
</evidence>
<dbReference type="InParanoid" id="A0A067PP62"/>
<evidence type="ECO:0000256" key="9">
    <source>
        <dbReference type="SAM" id="Phobius"/>
    </source>
</evidence>
<dbReference type="OrthoDB" id="17366at2759"/>
<evidence type="ECO:0000256" key="1">
    <source>
        <dbReference type="ARBA" id="ARBA00004477"/>
    </source>
</evidence>
<feature type="transmembrane region" description="Helical" evidence="9">
    <location>
        <begin position="144"/>
        <end position="166"/>
    </location>
</feature>
<dbReference type="UniPathway" id="UPA00196"/>
<evidence type="ECO:0000313" key="11">
    <source>
        <dbReference type="Proteomes" id="UP000027265"/>
    </source>
</evidence>
<evidence type="ECO:0008006" key="12">
    <source>
        <dbReference type="Google" id="ProtNLM"/>
    </source>
</evidence>
<gene>
    <name evidence="10" type="ORF">JAAARDRAFT_79126</name>
</gene>
<keyword evidence="4 9" id="KW-0812">Transmembrane</keyword>
<keyword evidence="11" id="KW-1185">Reference proteome</keyword>
<protein>
    <recommendedName>
        <fullName evidence="12">PIG-F-domain-containing protein</fullName>
    </recommendedName>
</protein>
<proteinExistence type="predicted"/>
<dbReference type="Proteomes" id="UP000027265">
    <property type="component" value="Unassembled WGS sequence"/>
</dbReference>
<dbReference type="Pfam" id="PF06699">
    <property type="entry name" value="PIG-F"/>
    <property type="match status" value="1"/>
</dbReference>
<comment type="subcellular location">
    <subcellularLocation>
        <location evidence="1">Endoplasmic reticulum membrane</location>
        <topology evidence="1">Multi-pass membrane protein</topology>
    </subcellularLocation>
</comment>
<name>A0A067PP62_9AGAM</name>
<feature type="region of interest" description="Disordered" evidence="8">
    <location>
        <begin position="1"/>
        <end position="29"/>
    </location>
</feature>
<dbReference type="EMBL" id="KL197721">
    <property type="protein sequence ID" value="KDQ56588.1"/>
    <property type="molecule type" value="Genomic_DNA"/>
</dbReference>
<dbReference type="HOGENOM" id="CLU_064564_0_0_1"/>
<feature type="transmembrane region" description="Helical" evidence="9">
    <location>
        <begin position="277"/>
        <end position="298"/>
    </location>
</feature>
<evidence type="ECO:0000256" key="6">
    <source>
        <dbReference type="ARBA" id="ARBA00022989"/>
    </source>
</evidence>
<dbReference type="GO" id="GO:0006506">
    <property type="term" value="P:GPI anchor biosynthetic process"/>
    <property type="evidence" value="ECO:0007669"/>
    <property type="project" value="UniProtKB-UniPathway"/>
</dbReference>
<feature type="transmembrane region" description="Helical" evidence="9">
    <location>
        <begin position="172"/>
        <end position="192"/>
    </location>
</feature>
<evidence type="ECO:0000256" key="8">
    <source>
        <dbReference type="SAM" id="MobiDB-lite"/>
    </source>
</evidence>
<evidence type="ECO:0000256" key="4">
    <source>
        <dbReference type="ARBA" id="ARBA00022692"/>
    </source>
</evidence>
<sequence>MARKPKSKAQVQASPSTASIPPASTHVTPAPTSAPSFPFPYTSYASLVGIHTSLLTFTLLFLPRTSLFLPSNPLIEGLRFSPNLSFAAGFEGGQTEVALGALGKTGWISLGVVVLQVWWAGKVRGWARLSGGGDRNRSDDSDLLNAYLSTFVTCLIIYVSLVLFGAPLTSHITHTTLLSLTLSFLTTFPPAYTLGFPPFSFFNATPKNGVQSGREVLNRFTWVRLFVEFMPKTPLERTLTYPFIGTFIGCWLGAIPMGLDWERDWLVWPIPPLYTSIMGYIIGSLSAVVINSLEYLAIVGRVQEQSDEGKVGS</sequence>
<evidence type="ECO:0000256" key="5">
    <source>
        <dbReference type="ARBA" id="ARBA00022824"/>
    </source>
</evidence>
<keyword evidence="7 9" id="KW-0472">Membrane</keyword>
<dbReference type="GO" id="GO:0005789">
    <property type="term" value="C:endoplasmic reticulum membrane"/>
    <property type="evidence" value="ECO:0007669"/>
    <property type="project" value="UniProtKB-SubCell"/>
</dbReference>
<evidence type="ECO:0000256" key="2">
    <source>
        <dbReference type="ARBA" id="ARBA00004687"/>
    </source>
</evidence>
<reference evidence="11" key="1">
    <citation type="journal article" date="2014" name="Proc. Natl. Acad. Sci. U.S.A.">
        <title>Extensive sampling of basidiomycete genomes demonstrates inadequacy of the white-rot/brown-rot paradigm for wood decay fungi.</title>
        <authorList>
            <person name="Riley R."/>
            <person name="Salamov A.A."/>
            <person name="Brown D.W."/>
            <person name="Nagy L.G."/>
            <person name="Floudas D."/>
            <person name="Held B.W."/>
            <person name="Levasseur A."/>
            <person name="Lombard V."/>
            <person name="Morin E."/>
            <person name="Otillar R."/>
            <person name="Lindquist E.A."/>
            <person name="Sun H."/>
            <person name="LaButti K.M."/>
            <person name="Schmutz J."/>
            <person name="Jabbour D."/>
            <person name="Luo H."/>
            <person name="Baker S.E."/>
            <person name="Pisabarro A.G."/>
            <person name="Walton J.D."/>
            <person name="Blanchette R.A."/>
            <person name="Henrissat B."/>
            <person name="Martin F."/>
            <person name="Cullen D."/>
            <person name="Hibbett D.S."/>
            <person name="Grigoriev I.V."/>
        </authorList>
    </citation>
    <scope>NUCLEOTIDE SEQUENCE [LARGE SCALE GENOMIC DNA]</scope>
    <source>
        <strain evidence="11">MUCL 33604</strain>
    </source>
</reference>
<organism evidence="10 11">
    <name type="scientific">Jaapia argillacea MUCL 33604</name>
    <dbReference type="NCBI Taxonomy" id="933084"/>
    <lineage>
        <taxon>Eukaryota</taxon>
        <taxon>Fungi</taxon>
        <taxon>Dikarya</taxon>
        <taxon>Basidiomycota</taxon>
        <taxon>Agaricomycotina</taxon>
        <taxon>Agaricomycetes</taxon>
        <taxon>Agaricomycetidae</taxon>
        <taxon>Jaapiales</taxon>
        <taxon>Jaapiaceae</taxon>
        <taxon>Jaapia</taxon>
    </lineage>
</organism>
<dbReference type="AlphaFoldDB" id="A0A067PP62"/>